<evidence type="ECO:0000256" key="4">
    <source>
        <dbReference type="ARBA" id="ARBA00040640"/>
    </source>
</evidence>
<dbReference type="PRINTS" id="PR00499">
    <property type="entry name" value="P67PHOX"/>
</dbReference>
<dbReference type="PROSITE" id="PS50002">
    <property type="entry name" value="SH3"/>
    <property type="match status" value="2"/>
</dbReference>
<feature type="domain" description="SH3" evidence="7">
    <location>
        <begin position="1"/>
        <end position="59"/>
    </location>
</feature>
<dbReference type="GO" id="GO:0016477">
    <property type="term" value="P:cell migration"/>
    <property type="evidence" value="ECO:0007669"/>
    <property type="project" value="TreeGrafter"/>
</dbReference>
<feature type="compositionally biased region" description="Acidic residues" evidence="6">
    <location>
        <begin position="175"/>
        <end position="190"/>
    </location>
</feature>
<keyword evidence="1 5" id="KW-0728">SH3 domain</keyword>
<evidence type="ECO:0000313" key="8">
    <source>
        <dbReference type="Ensembl" id="ENSAMXP00005003517.1"/>
    </source>
</evidence>
<feature type="compositionally biased region" description="Basic and acidic residues" evidence="6">
    <location>
        <begin position="425"/>
        <end position="438"/>
    </location>
</feature>
<evidence type="ECO:0000256" key="1">
    <source>
        <dbReference type="ARBA" id="ARBA00022443"/>
    </source>
</evidence>
<feature type="compositionally biased region" description="Basic and acidic residues" evidence="6">
    <location>
        <begin position="359"/>
        <end position="382"/>
    </location>
</feature>
<dbReference type="SUPFAM" id="SSF50044">
    <property type="entry name" value="SH3-domain"/>
    <property type="match status" value="3"/>
</dbReference>
<dbReference type="Ensembl" id="ENSAMXT00005004035.1">
    <property type="protein sequence ID" value="ENSAMXP00005003517.1"/>
    <property type="gene ID" value="ENSAMXG00005002190.1"/>
</dbReference>
<feature type="domain" description="SH3" evidence="7">
    <location>
        <begin position="116"/>
        <end position="175"/>
    </location>
</feature>
<evidence type="ECO:0000256" key="6">
    <source>
        <dbReference type="SAM" id="MobiDB-lite"/>
    </source>
</evidence>
<dbReference type="Gene3D" id="2.30.30.40">
    <property type="entry name" value="SH3 Domains"/>
    <property type="match status" value="3"/>
</dbReference>
<comment type="function">
    <text evidence="3">Induces bone resorption, acting probably through a signaling cascade which results in the secretion of factor(s) enhancing osteoclast formation and activity.</text>
</comment>
<dbReference type="PRINTS" id="PR00452">
    <property type="entry name" value="SH3DOMAIN"/>
</dbReference>
<protein>
    <recommendedName>
        <fullName evidence="4">Osteoclast-stimulating factor 1</fullName>
    </recommendedName>
</protein>
<evidence type="ECO:0000313" key="9">
    <source>
        <dbReference type="Proteomes" id="UP000694621"/>
    </source>
</evidence>
<evidence type="ECO:0000256" key="5">
    <source>
        <dbReference type="PROSITE-ProRule" id="PRU00192"/>
    </source>
</evidence>
<dbReference type="InterPro" id="IPR036028">
    <property type="entry name" value="SH3-like_dom_sf"/>
</dbReference>
<keyword evidence="2" id="KW-0040">ANK repeat</keyword>
<dbReference type="InterPro" id="IPR035775">
    <property type="entry name" value="CD2AP_SH3_1"/>
</dbReference>
<dbReference type="PANTHER" id="PTHR14167">
    <property type="entry name" value="SH3 DOMAIN-CONTAINING"/>
    <property type="match status" value="1"/>
</dbReference>
<name>A0A8B9H233_ASTMX</name>
<evidence type="ECO:0000256" key="2">
    <source>
        <dbReference type="ARBA" id="ARBA00023043"/>
    </source>
</evidence>
<dbReference type="CDD" id="cd12053">
    <property type="entry name" value="SH3_CD2AP_1"/>
    <property type="match status" value="1"/>
</dbReference>
<feature type="compositionally biased region" description="Basic and acidic residues" evidence="6">
    <location>
        <begin position="233"/>
        <end position="243"/>
    </location>
</feature>
<sequence>VVEVVVEYEYEAAHEDELTLRQGDIIKNVRRIEEEGWMEGDLNGRRGLFPDNFVKEVRKEPVKEEVKEAKEVKEVKENAQPQRRSAGNVASLVQRISTYGIPTGGLGFQPRSSKKKKKRQCKVVFEYVPQNEDELELKVGDIIEITEEVEEGWWSGSMNGKSGLFPSNFVKEVEMNEEEEISDVPDDPDSKDEAMSPTSPHPGNGVIAQPKKVKGVGFGDIFRDSVKLKVRLPSETEDKKEKPIPSLPSAAKPTNLSTSDAQKLEKDGESKGKVKEYCKATFAYEATNQDELDIKEGDVIHLLSKVNNVIILHNVLTVFTLMSFHSTNICFHVNPFSQWPKNKIFIYFEGLLLKPEVPSAERKPPQPRPEDKVDRAIPEKPAKPAAPIVPPKKPVPPPGKGLIRPGSLTPKRPDKPLAPSPVAKHNGEVPHLRPKSDLEPTLPSKPKTLSGDWAEKVVESDLMSFDDVSSTSEKLSHPTTSRPKMPGRRLPAQFGGHSPSKEASEKVQKTEEEEVPRPKSSESWKPSLPTPTPAVHNKVVSTSTPEPKPKAEGEEEKRGEVEELRTQLKELALSIELLKTQQTRELSELRNELDEERLKRVALQVNRSTGQFLYPAFFNSVGLCPRDWSSSQQRNCPHIHHMQRA</sequence>
<dbReference type="AlphaFoldDB" id="A0A8B9H233"/>
<feature type="compositionally biased region" description="Polar residues" evidence="6">
    <location>
        <begin position="467"/>
        <end position="482"/>
    </location>
</feature>
<proteinExistence type="predicted"/>
<feature type="compositionally biased region" description="Pro residues" evidence="6">
    <location>
        <begin position="387"/>
        <end position="399"/>
    </location>
</feature>
<organism evidence="8 9">
    <name type="scientific">Astyanax mexicanus</name>
    <name type="common">Blind cave fish</name>
    <name type="synonym">Astyanax fasciatus mexicanus</name>
    <dbReference type="NCBI Taxonomy" id="7994"/>
    <lineage>
        <taxon>Eukaryota</taxon>
        <taxon>Metazoa</taxon>
        <taxon>Chordata</taxon>
        <taxon>Craniata</taxon>
        <taxon>Vertebrata</taxon>
        <taxon>Euteleostomi</taxon>
        <taxon>Actinopterygii</taxon>
        <taxon>Neopterygii</taxon>
        <taxon>Teleostei</taxon>
        <taxon>Ostariophysi</taxon>
        <taxon>Characiformes</taxon>
        <taxon>Characoidei</taxon>
        <taxon>Acestrorhamphidae</taxon>
        <taxon>Acestrorhamphinae</taxon>
        <taxon>Astyanax</taxon>
    </lineage>
</organism>
<dbReference type="PANTHER" id="PTHR14167:SF23">
    <property type="entry name" value="CD2-ASSOCIATED PROTEIN"/>
    <property type="match status" value="1"/>
</dbReference>
<dbReference type="InterPro" id="IPR050384">
    <property type="entry name" value="Endophilin_SH3RF"/>
</dbReference>
<feature type="compositionally biased region" description="Polar residues" evidence="6">
    <location>
        <begin position="252"/>
        <end position="261"/>
    </location>
</feature>
<feature type="region of interest" description="Disordered" evidence="6">
    <location>
        <begin position="175"/>
        <end position="210"/>
    </location>
</feature>
<feature type="compositionally biased region" description="Basic and acidic residues" evidence="6">
    <location>
        <begin position="547"/>
        <end position="562"/>
    </location>
</feature>
<accession>A0A8B9H233</accession>
<dbReference type="Pfam" id="PF00018">
    <property type="entry name" value="SH3_1"/>
    <property type="match status" value="1"/>
</dbReference>
<reference evidence="8" key="1">
    <citation type="submission" date="2025-08" db="UniProtKB">
        <authorList>
            <consortium name="Ensembl"/>
        </authorList>
    </citation>
    <scope>IDENTIFICATION</scope>
</reference>
<feature type="region of interest" description="Disordered" evidence="6">
    <location>
        <begin position="233"/>
        <end position="270"/>
    </location>
</feature>
<dbReference type="FunFam" id="2.30.30.40:FF:000072">
    <property type="entry name" value="Unconventional Myosin IB"/>
    <property type="match status" value="1"/>
</dbReference>
<dbReference type="Pfam" id="PF14604">
    <property type="entry name" value="SH3_9"/>
    <property type="match status" value="2"/>
</dbReference>
<dbReference type="Proteomes" id="UP000694621">
    <property type="component" value="Unplaced"/>
</dbReference>
<dbReference type="GO" id="GO:0007015">
    <property type="term" value="P:actin filament organization"/>
    <property type="evidence" value="ECO:0007669"/>
    <property type="project" value="TreeGrafter"/>
</dbReference>
<dbReference type="SMART" id="SM00326">
    <property type="entry name" value="SH3"/>
    <property type="match status" value="3"/>
</dbReference>
<dbReference type="InterPro" id="IPR001452">
    <property type="entry name" value="SH3_domain"/>
</dbReference>
<evidence type="ECO:0000256" key="3">
    <source>
        <dbReference type="ARBA" id="ARBA00037432"/>
    </source>
</evidence>
<evidence type="ECO:0000259" key="7">
    <source>
        <dbReference type="PROSITE" id="PS50002"/>
    </source>
</evidence>
<feature type="region of interest" description="Disordered" evidence="6">
    <location>
        <begin position="358"/>
        <end position="562"/>
    </location>
</feature>
<feature type="compositionally biased region" description="Basic and acidic residues" evidence="6">
    <location>
        <begin position="499"/>
        <end position="522"/>
    </location>
</feature>